<sequence>MLKSRASYVMSRRGKCLIYIGGYTFCKQHVSGPKARWVCSTHNHKRCRATVHTIDNEIVKVNNCHVLSTRLQDMETNCCGWASIVIV</sequence>
<proteinExistence type="predicted"/>
<keyword evidence="3" id="KW-0862">Zinc</keyword>
<evidence type="ECO:0000259" key="4">
    <source>
        <dbReference type="Pfam" id="PF04500"/>
    </source>
</evidence>
<evidence type="ECO:0000256" key="2">
    <source>
        <dbReference type="ARBA" id="ARBA00022771"/>
    </source>
</evidence>
<evidence type="ECO:0000256" key="3">
    <source>
        <dbReference type="ARBA" id="ARBA00022833"/>
    </source>
</evidence>
<gene>
    <name evidence="5" type="ORF">SFRICE_007502</name>
</gene>
<accession>A0A2H1VTK0</accession>
<evidence type="ECO:0000313" key="5">
    <source>
        <dbReference type="EMBL" id="SOQ44150.1"/>
    </source>
</evidence>
<dbReference type="Gene3D" id="2.20.25.240">
    <property type="match status" value="1"/>
</dbReference>
<name>A0A2H1VTK0_SPOFR</name>
<dbReference type="InterPro" id="IPR007588">
    <property type="entry name" value="Znf_FLYWCH"/>
</dbReference>
<keyword evidence="2" id="KW-0863">Zinc-finger</keyword>
<dbReference type="GO" id="GO:0008270">
    <property type="term" value="F:zinc ion binding"/>
    <property type="evidence" value="ECO:0007669"/>
    <property type="project" value="UniProtKB-KW"/>
</dbReference>
<protein>
    <submittedName>
        <fullName evidence="5">SFRICE_007502</fullName>
    </submittedName>
</protein>
<evidence type="ECO:0000256" key="1">
    <source>
        <dbReference type="ARBA" id="ARBA00022723"/>
    </source>
</evidence>
<organism evidence="5">
    <name type="scientific">Spodoptera frugiperda</name>
    <name type="common">Fall armyworm</name>
    <dbReference type="NCBI Taxonomy" id="7108"/>
    <lineage>
        <taxon>Eukaryota</taxon>
        <taxon>Metazoa</taxon>
        <taxon>Ecdysozoa</taxon>
        <taxon>Arthropoda</taxon>
        <taxon>Hexapoda</taxon>
        <taxon>Insecta</taxon>
        <taxon>Pterygota</taxon>
        <taxon>Neoptera</taxon>
        <taxon>Endopterygota</taxon>
        <taxon>Lepidoptera</taxon>
        <taxon>Glossata</taxon>
        <taxon>Ditrysia</taxon>
        <taxon>Noctuoidea</taxon>
        <taxon>Noctuidae</taxon>
        <taxon>Amphipyrinae</taxon>
        <taxon>Spodoptera</taxon>
    </lineage>
</organism>
<reference evidence="5" key="1">
    <citation type="submission" date="2016-07" db="EMBL/GenBank/DDBJ databases">
        <authorList>
            <person name="Bretaudeau A."/>
        </authorList>
    </citation>
    <scope>NUCLEOTIDE SEQUENCE</scope>
    <source>
        <strain evidence="5">Rice</strain>
        <tissue evidence="5">Whole body</tissue>
    </source>
</reference>
<keyword evidence="1" id="KW-0479">Metal-binding</keyword>
<feature type="domain" description="FLYWCH-type" evidence="4">
    <location>
        <begin position="8"/>
        <end position="65"/>
    </location>
</feature>
<dbReference type="AlphaFoldDB" id="A0A2H1VTK0"/>
<dbReference type="Pfam" id="PF04500">
    <property type="entry name" value="FLYWCH"/>
    <property type="match status" value="1"/>
</dbReference>
<dbReference type="EMBL" id="ODYU01004357">
    <property type="protein sequence ID" value="SOQ44150.1"/>
    <property type="molecule type" value="Genomic_DNA"/>
</dbReference>